<keyword evidence="2" id="KW-1185">Reference proteome</keyword>
<comment type="caution">
    <text evidence="1">The sequence shown here is derived from an EMBL/GenBank/DDBJ whole genome shotgun (WGS) entry which is preliminary data.</text>
</comment>
<protein>
    <submittedName>
        <fullName evidence="1">Uncharacterized protein</fullName>
    </submittedName>
</protein>
<sequence>MAGESIQGALLGGAVSELSNVIISAMKKNWHFKTELVEMQHTINSMKPIFEDIEKLNTKLDRRRDETEMFITLLKQAEDLVRNCDGNKWDFLNRDRQASKLDDLNRSLKKFVKFHLQLQICRDTKETLVVVKRGLEAGSSSGWSSGVPLLKCVAIGFDDRVRVLKGMVVKEFVDDDCLVVVVSGVGGSGKTTLVKMLCHDPDIKARFGRNIYFATISKKYDIKVIIKSLLERAQLGKLRDFGSDEVAVQQWGSFLGENESEILLVLDDVWSDSVIKDFMFKSPGYKILVTSRTVFSPFSKYQLRALNDEDATSLFCRSAFSEHSNIPDDLVDKLVKCCKNHPLALSVVGGMLNGARVASWEVMLKKLSEEKKPLLDLDESIKRCLERSLFFFEKEPEMEQCYLDMGLFPEDQKIAATTLMDMWAHLYKHDEEGLDTMDILSKLSSRNLATLLPIRKHIPAIANHCEEEFVTQHDMMRALAIHLSSRESIVDRERLVINLNGQDLPQLSTKIVNARILSISTDERFSLEWNEIQRSRRLHTVDVLEATVFLKSEVVLEVQKNATLLGGTKLEDYLAEQSRWYVVLAEDEEDVEITGDGEINDHVVKVVHDSSFPVQDSSPSPLNCVPIPAVAGLSFVLFYSVNTVLKIIYRMGKDPDPGWTYGTLVEGTKNAVRCNFCFFVSKSGITRHKHHLAWDSPDVARCPKVPNEVKALFKEHFENKKRSREMMNSIPHFDDVVDLDEDDEEDEVEINRSEAKSKGKKPMSSTGSTTDAFNKKAKGTLYSVFKPSVVSGKKGGNLVGSKEYNDVQKKLRLDAVQKFCRWMYVAGVSFNSEKIHCELPLYRRAEGIFGNPMAKKMRAKLAPDAEENDVAAYKDFVPTSAPDDDDDDDDDDEPDFFDVSD</sequence>
<dbReference type="EMBL" id="CM042035">
    <property type="protein sequence ID" value="KAI3755050.1"/>
    <property type="molecule type" value="Genomic_DNA"/>
</dbReference>
<proteinExistence type="predicted"/>
<name>A0ACB9E8P0_9ASTR</name>
<evidence type="ECO:0000313" key="1">
    <source>
        <dbReference type="EMBL" id="KAI3755050.1"/>
    </source>
</evidence>
<reference evidence="2" key="1">
    <citation type="journal article" date="2022" name="Mol. Ecol. Resour.">
        <title>The genomes of chicory, endive, great burdock and yacon provide insights into Asteraceae palaeo-polyploidization history and plant inulin production.</title>
        <authorList>
            <person name="Fan W."/>
            <person name="Wang S."/>
            <person name="Wang H."/>
            <person name="Wang A."/>
            <person name="Jiang F."/>
            <person name="Liu H."/>
            <person name="Zhao H."/>
            <person name="Xu D."/>
            <person name="Zhang Y."/>
        </authorList>
    </citation>
    <scope>NUCLEOTIDE SEQUENCE [LARGE SCALE GENOMIC DNA]</scope>
    <source>
        <strain evidence="2">cv. Yunnan</strain>
    </source>
</reference>
<organism evidence="1 2">
    <name type="scientific">Smallanthus sonchifolius</name>
    <dbReference type="NCBI Taxonomy" id="185202"/>
    <lineage>
        <taxon>Eukaryota</taxon>
        <taxon>Viridiplantae</taxon>
        <taxon>Streptophyta</taxon>
        <taxon>Embryophyta</taxon>
        <taxon>Tracheophyta</taxon>
        <taxon>Spermatophyta</taxon>
        <taxon>Magnoliopsida</taxon>
        <taxon>eudicotyledons</taxon>
        <taxon>Gunneridae</taxon>
        <taxon>Pentapetalae</taxon>
        <taxon>asterids</taxon>
        <taxon>campanulids</taxon>
        <taxon>Asterales</taxon>
        <taxon>Asteraceae</taxon>
        <taxon>Asteroideae</taxon>
        <taxon>Heliantheae alliance</taxon>
        <taxon>Millerieae</taxon>
        <taxon>Smallanthus</taxon>
    </lineage>
</organism>
<reference evidence="1 2" key="2">
    <citation type="journal article" date="2022" name="Mol. Ecol. Resour.">
        <title>The genomes of chicory, endive, great burdock and yacon provide insights into Asteraceae paleo-polyploidization history and plant inulin production.</title>
        <authorList>
            <person name="Fan W."/>
            <person name="Wang S."/>
            <person name="Wang H."/>
            <person name="Wang A."/>
            <person name="Jiang F."/>
            <person name="Liu H."/>
            <person name="Zhao H."/>
            <person name="Xu D."/>
            <person name="Zhang Y."/>
        </authorList>
    </citation>
    <scope>NUCLEOTIDE SEQUENCE [LARGE SCALE GENOMIC DNA]</scope>
    <source>
        <strain evidence="2">cv. Yunnan</strain>
        <tissue evidence="1">Leaves</tissue>
    </source>
</reference>
<dbReference type="Proteomes" id="UP001056120">
    <property type="component" value="Linkage Group LG18"/>
</dbReference>
<accession>A0ACB9E8P0</accession>
<evidence type="ECO:0000313" key="2">
    <source>
        <dbReference type="Proteomes" id="UP001056120"/>
    </source>
</evidence>
<gene>
    <name evidence="1" type="ORF">L1987_54843</name>
</gene>